<reference evidence="1" key="1">
    <citation type="submission" date="2022-08" db="EMBL/GenBank/DDBJ databases">
        <title>Genome sequencing of Pelomonas sp. UHG3.</title>
        <authorList>
            <person name="So Y."/>
        </authorList>
    </citation>
    <scope>NUCLEOTIDE SEQUENCE</scope>
    <source>
        <strain evidence="1">UHG3</strain>
    </source>
</reference>
<comment type="caution">
    <text evidence="1">The sequence shown here is derived from an EMBL/GenBank/DDBJ whole genome shotgun (WGS) entry which is preliminary data.</text>
</comment>
<name>A0ACC6C6P3_9BURK</name>
<dbReference type="EMBL" id="JAPPUY010000001">
    <property type="protein sequence ID" value="MCY4744092.1"/>
    <property type="molecule type" value="Genomic_DNA"/>
</dbReference>
<organism evidence="1 2">
    <name type="scientific">Roseateles hydrophilus</name>
    <dbReference type="NCBI Taxonomy" id="2975054"/>
    <lineage>
        <taxon>Bacteria</taxon>
        <taxon>Pseudomonadati</taxon>
        <taxon>Pseudomonadota</taxon>
        <taxon>Betaproteobacteria</taxon>
        <taxon>Burkholderiales</taxon>
        <taxon>Sphaerotilaceae</taxon>
        <taxon>Roseateles</taxon>
    </lineage>
</organism>
<protein>
    <submittedName>
        <fullName evidence="1">Uncharacterized protein</fullName>
    </submittedName>
</protein>
<proteinExistence type="predicted"/>
<keyword evidence="2" id="KW-1185">Reference proteome</keyword>
<sequence>MTRTLDHPMRALRGLLGLMTAATLTACSPSPQVSARIGAEAAKAETIDLAALTPFAWDRALVFSPYTSTDDICSALPASFTSCANAYPQGVDEGSFLLVFVRAGNVVHHELHGRHNGEFCSQSCRLELRPETARFTVSSSASDQDRKHFSPAAR</sequence>
<dbReference type="Proteomes" id="UP001076464">
    <property type="component" value="Unassembled WGS sequence"/>
</dbReference>
<accession>A0ACC6C6P3</accession>
<evidence type="ECO:0000313" key="2">
    <source>
        <dbReference type="Proteomes" id="UP001076464"/>
    </source>
</evidence>
<evidence type="ECO:0000313" key="1">
    <source>
        <dbReference type="EMBL" id="MCY4744092.1"/>
    </source>
</evidence>
<gene>
    <name evidence="1" type="ORF">NYO99_03825</name>
</gene>